<dbReference type="EMBL" id="BBQY01000040">
    <property type="protein sequence ID" value="GBH32586.1"/>
    <property type="molecule type" value="Genomic_DNA"/>
</dbReference>
<proteinExistence type="predicted"/>
<evidence type="ECO:0000313" key="2">
    <source>
        <dbReference type="EMBL" id="GBH32586.1"/>
    </source>
</evidence>
<dbReference type="Proteomes" id="UP000290975">
    <property type="component" value="Unassembled WGS sequence"/>
</dbReference>
<gene>
    <name evidence="2" type="ORF">MBESOW_P3817</name>
</gene>
<evidence type="ECO:0000256" key="1">
    <source>
        <dbReference type="SAM" id="MobiDB-lite"/>
    </source>
</evidence>
<feature type="region of interest" description="Disordered" evidence="1">
    <location>
        <begin position="68"/>
        <end position="103"/>
    </location>
</feature>
<reference evidence="2 3" key="1">
    <citation type="submission" date="2014-12" db="EMBL/GenBank/DDBJ databases">
        <title>Whole genome sequencing of Sphingobium xenophagum OW59.</title>
        <authorList>
            <person name="Ohta Y."/>
            <person name="Nishi S."/>
            <person name="Hatada Y."/>
        </authorList>
    </citation>
    <scope>NUCLEOTIDE SEQUENCE [LARGE SCALE GENOMIC DNA]</scope>
    <source>
        <strain evidence="2 3">OW59</strain>
    </source>
</reference>
<dbReference type="AlphaFoldDB" id="A0A401J7E4"/>
<evidence type="ECO:0000313" key="3">
    <source>
        <dbReference type="Proteomes" id="UP000290975"/>
    </source>
</evidence>
<organism evidence="2 3">
    <name type="scientific">Sphingobium xenophagum</name>
    <dbReference type="NCBI Taxonomy" id="121428"/>
    <lineage>
        <taxon>Bacteria</taxon>
        <taxon>Pseudomonadati</taxon>
        <taxon>Pseudomonadota</taxon>
        <taxon>Alphaproteobacteria</taxon>
        <taxon>Sphingomonadales</taxon>
        <taxon>Sphingomonadaceae</taxon>
        <taxon>Sphingobium</taxon>
    </lineage>
</organism>
<protein>
    <submittedName>
        <fullName evidence="2">Uncharacterized protein</fullName>
    </submittedName>
</protein>
<keyword evidence="3" id="KW-1185">Reference proteome</keyword>
<comment type="caution">
    <text evidence="2">The sequence shown here is derived from an EMBL/GenBank/DDBJ whole genome shotgun (WGS) entry which is preliminary data.</text>
</comment>
<sequence length="103" mass="11463">MDHAGAAVERRRGGDCRLGHCEDGGIFHRRARRRADVVSVTIIVMMRDILVRVRWHLIDVTGGMDRELNARDASPRQIGGMGHAGEAGQDQHQACQERQKGSH</sequence>
<accession>A0A401J7E4</accession>
<name>A0A401J7E4_SPHXE</name>